<proteinExistence type="predicted"/>
<reference evidence="2 3" key="1">
    <citation type="submission" date="2017-01" db="EMBL/GenBank/DDBJ databases">
        <authorList>
            <consortium name="Urmite Genomes"/>
        </authorList>
    </citation>
    <scope>NUCLEOTIDE SEQUENCE [LARGE SCALE GENOMIC DNA]</scope>
    <source>
        <strain evidence="2 3">AB308</strain>
    </source>
</reference>
<name>A0A2U3NBH5_9MYCO</name>
<dbReference type="RefSeq" id="WP_077099573.1">
    <property type="nucleotide sequence ID" value="NZ_LT717700.1"/>
</dbReference>
<dbReference type="STRING" id="1841859.GCA_900157385_02323"/>
<dbReference type="Proteomes" id="UP000241595">
    <property type="component" value="Unassembled WGS sequence"/>
</dbReference>
<evidence type="ECO:0000313" key="2">
    <source>
        <dbReference type="EMBL" id="SPM28840.1"/>
    </source>
</evidence>
<dbReference type="AlphaFoldDB" id="A0A2U3NBH5"/>
<accession>A0A2U3NBH5</accession>
<organism evidence="2 3">
    <name type="scientific">Mycobacterium terramassiliense</name>
    <dbReference type="NCBI Taxonomy" id="1841859"/>
    <lineage>
        <taxon>Bacteria</taxon>
        <taxon>Bacillati</taxon>
        <taxon>Actinomycetota</taxon>
        <taxon>Actinomycetes</taxon>
        <taxon>Mycobacteriales</taxon>
        <taxon>Mycobacteriaceae</taxon>
        <taxon>Mycobacterium</taxon>
    </lineage>
</organism>
<keyword evidence="1" id="KW-0732">Signal</keyword>
<keyword evidence="3" id="KW-1185">Reference proteome</keyword>
<protein>
    <submittedName>
        <fullName evidence="2">Mycobacterium terramassiliense ORFan</fullName>
    </submittedName>
</protein>
<dbReference type="OrthoDB" id="9997206at2"/>
<feature type="chain" id="PRO_5015452712" evidence="1">
    <location>
        <begin position="22"/>
        <end position="148"/>
    </location>
</feature>
<sequence>MKNVALAAVTGVLVAAGSLLAAGGENTSPPGPVRLVDRATDVPAPNDPNDPNEVCRFNTVRVACPPPSPAPAVSLMPPGAVWPPGAVELPGTGLPMPPLPPGVVLPPEVSQMLQQGMEMLQSPPPNVPNEVCRYNTIRVPCPQPPATR</sequence>
<gene>
    <name evidence="2" type="ORF">MTAB308_2327</name>
</gene>
<dbReference type="EMBL" id="FTRV01000011">
    <property type="protein sequence ID" value="SPM28840.1"/>
    <property type="molecule type" value="Genomic_DNA"/>
</dbReference>
<evidence type="ECO:0000313" key="3">
    <source>
        <dbReference type="Proteomes" id="UP000241595"/>
    </source>
</evidence>
<feature type="signal peptide" evidence="1">
    <location>
        <begin position="1"/>
        <end position="21"/>
    </location>
</feature>
<evidence type="ECO:0000256" key="1">
    <source>
        <dbReference type="SAM" id="SignalP"/>
    </source>
</evidence>